<organism evidence="2">
    <name type="scientific">Nymphaea colorata</name>
    <name type="common">pocket water lily</name>
    <dbReference type="NCBI Taxonomy" id="210225"/>
    <lineage>
        <taxon>Eukaryota</taxon>
        <taxon>Viridiplantae</taxon>
        <taxon>Streptophyta</taxon>
        <taxon>Embryophyta</taxon>
        <taxon>Tracheophyta</taxon>
        <taxon>Spermatophyta</taxon>
        <taxon>Magnoliopsida</taxon>
        <taxon>Nymphaeales</taxon>
        <taxon>Nymphaeaceae</taxon>
        <taxon>Nymphaea</taxon>
    </lineage>
</organism>
<protein>
    <submittedName>
        <fullName evidence="2">Uncharacterized protein</fullName>
    </submittedName>
</protein>
<evidence type="ECO:0000313" key="2">
    <source>
        <dbReference type="EMBL" id="VVV70515.1"/>
    </source>
</evidence>
<feature type="region of interest" description="Disordered" evidence="1">
    <location>
        <begin position="1"/>
        <end position="20"/>
    </location>
</feature>
<proteinExistence type="predicted"/>
<evidence type="ECO:0000256" key="1">
    <source>
        <dbReference type="SAM" id="MobiDB-lite"/>
    </source>
</evidence>
<name>A0A5K0XY94_9MAGN</name>
<feature type="compositionally biased region" description="Basic and acidic residues" evidence="1">
    <location>
        <begin position="9"/>
        <end position="19"/>
    </location>
</feature>
<reference evidence="2" key="1">
    <citation type="submission" date="2019-09" db="EMBL/GenBank/DDBJ databases">
        <authorList>
            <person name="Zhang L."/>
        </authorList>
    </citation>
    <scope>NUCLEOTIDE SEQUENCE</scope>
</reference>
<sequence length="254" mass="26896">MSRISAGADESRPGEHERPLAAGRLEQGLVGGNGLGEAIQAVRIVLQDPVIVGSTGGDRLVPNRRAGAGRVDLVGRVVPLRLGEDCAVQAAEPGVTLRVWTGVVLGHAALAGAEIRRFVHVNPQAVHCEQFPESGDLVGPPVHGLRVEEVGEVDHAWPDLSQVGLAVQLDEDILLHAAKVGLVRPVHVDPWVDEDHVLEASAVEFGEEGCHFLGREVDGVESEVLCSVHVIVVGPHDIQRDAGIDVAIDHGCYL</sequence>
<gene>
    <name evidence="2" type="ORF">NYM_LOCUS7295</name>
</gene>
<accession>A0A5K0XY94</accession>
<dbReference type="Gramene" id="NC11G0244140.1">
    <property type="protein sequence ID" value="NC11G0244140.1:cds"/>
    <property type="gene ID" value="NC11G0244140"/>
</dbReference>
<dbReference type="EMBL" id="LR721776">
    <property type="protein sequence ID" value="VVV70515.1"/>
    <property type="molecule type" value="Genomic_DNA"/>
</dbReference>
<dbReference type="AlphaFoldDB" id="A0A5K0XY94"/>